<sequence>MANGFNDMMSGGFGGMMGFLMLPVMILLVIDLALAGVALYKYITKK</sequence>
<protein>
    <submittedName>
        <fullName evidence="2">Uncharacterized protein</fullName>
    </submittedName>
</protein>
<evidence type="ECO:0000256" key="1">
    <source>
        <dbReference type="SAM" id="Phobius"/>
    </source>
</evidence>
<comment type="caution">
    <text evidence="2">The sequence shown here is derived from an EMBL/GenBank/DDBJ whole genome shotgun (WGS) entry which is preliminary data.</text>
</comment>
<dbReference type="EMBL" id="LBVV01000019">
    <property type="protein sequence ID" value="KKQ93517.1"/>
    <property type="molecule type" value="Genomic_DNA"/>
</dbReference>
<organism evidence="2 3">
    <name type="scientific">candidate division CPR2 bacterium GW2011_GWC2_39_10</name>
    <dbReference type="NCBI Taxonomy" id="1618345"/>
    <lineage>
        <taxon>Bacteria</taxon>
        <taxon>Bacteria division CPR2</taxon>
    </lineage>
</organism>
<name>A0A0G0LR41_UNCC2</name>
<proteinExistence type="predicted"/>
<keyword evidence="1" id="KW-1133">Transmembrane helix</keyword>
<dbReference type="Proteomes" id="UP000034207">
    <property type="component" value="Unassembled WGS sequence"/>
</dbReference>
<dbReference type="AlphaFoldDB" id="A0A0G0LR41"/>
<evidence type="ECO:0000313" key="3">
    <source>
        <dbReference type="Proteomes" id="UP000034207"/>
    </source>
</evidence>
<keyword evidence="1" id="KW-0812">Transmembrane</keyword>
<evidence type="ECO:0000313" key="2">
    <source>
        <dbReference type="EMBL" id="KKQ93517.1"/>
    </source>
</evidence>
<gene>
    <name evidence="2" type="ORF">UT18_C0019G0019</name>
</gene>
<accession>A0A0G0LR41</accession>
<reference evidence="2 3" key="1">
    <citation type="journal article" date="2015" name="Nature">
        <title>rRNA introns, odd ribosomes, and small enigmatic genomes across a large radiation of phyla.</title>
        <authorList>
            <person name="Brown C.T."/>
            <person name="Hug L.A."/>
            <person name="Thomas B.C."/>
            <person name="Sharon I."/>
            <person name="Castelle C.J."/>
            <person name="Singh A."/>
            <person name="Wilkins M.J."/>
            <person name="Williams K.H."/>
            <person name="Banfield J.F."/>
        </authorList>
    </citation>
    <scope>NUCLEOTIDE SEQUENCE [LARGE SCALE GENOMIC DNA]</scope>
</reference>
<feature type="transmembrane region" description="Helical" evidence="1">
    <location>
        <begin position="20"/>
        <end position="40"/>
    </location>
</feature>
<keyword evidence="1" id="KW-0472">Membrane</keyword>